<sequence>MMTSLGHMPTESPIPGAEKRVSRACVACRSRKTRCDLEASGKPGEPPCRRCIEKNQQCVLATSRRGGRRVKGLRASHSMAHEHPSSTASAPGQNIHLAEVRAGDEGYDGDGDRDRHVSEEQSEWSSSQIPSELDQQYAASDQDDNGDSTETRGRLEGHITSADLLNPSDALDLLAQVADLDPGGRNPPLETAHGDMIDQGMGLETGRAQHLTYYPPISSGALTMPDASVLIQHYHTKFHLYFPIAYKAVFDVGHVSEWIEKEQHLITAILTVVTKDDPAWLTAHEACARHMETLISKLIYVGSTTVGAVEALLILAEWAPQPPEDSLMIGCGKEDQGSWMLVGIAIRLAYLQNLEQTTLTHGEEGVSEYVCRQRTVWAACYMSDRQVSIRLGKGFWSRGPGPSISLRAADFPSLRAQKLGNDDFALLFQAHLEITQLFSNAHDILYSSTGHREQLYAGGEYVRYIDDLSAVLRRWKLAWGGLSFVPLAKASLMLSYDFLRLYINAFAFQANLYRAVRRARRRMSSSAELKEPLFSDLAGAPDARFIYESIDAANSLLCTLNSFINPETGLKYMPLKFYLYIIYAAVFLFKAILSGAIKSSDAVGIRRTIHETILRLQKTSSSRQSLGQRYARSLRLLWQKSLGRRKTRTGNVETPGDRATTAIQHVPNLEATATGYQDMGPGLDPLSSFSWKNLDSLGQFITCDLVTLPTDGMITTPELDSVPDMAGVPSLDTGEWYNGFPTASDVIF</sequence>
<dbReference type="GO" id="GO:0000981">
    <property type="term" value="F:DNA-binding transcription factor activity, RNA polymerase II-specific"/>
    <property type="evidence" value="ECO:0007669"/>
    <property type="project" value="InterPro"/>
</dbReference>
<dbReference type="AlphaFoldDB" id="A0A9P8WBF4"/>
<dbReference type="OrthoDB" id="5818554at2759"/>
<dbReference type="InterPro" id="IPR001138">
    <property type="entry name" value="Zn2Cys6_DnaBD"/>
</dbReference>
<feature type="compositionally biased region" description="Basic residues" evidence="3">
    <location>
        <begin position="65"/>
        <end position="74"/>
    </location>
</feature>
<dbReference type="InterPro" id="IPR007219">
    <property type="entry name" value="XnlR_reg_dom"/>
</dbReference>
<protein>
    <recommendedName>
        <fullName evidence="5">Zn(2)-C6 fungal-type domain-containing protein</fullName>
    </recommendedName>
</protein>
<dbReference type="Gene3D" id="4.10.240.10">
    <property type="entry name" value="Zn(2)-C6 fungal-type DNA-binding domain"/>
    <property type="match status" value="1"/>
</dbReference>
<feature type="compositionally biased region" description="Low complexity" evidence="3">
    <location>
        <begin position="123"/>
        <end position="132"/>
    </location>
</feature>
<comment type="caution">
    <text evidence="6">The sequence shown here is derived from an EMBL/GenBank/DDBJ whole genome shotgun (WGS) entry which is preliminary data.</text>
</comment>
<dbReference type="Pfam" id="PF00172">
    <property type="entry name" value="Zn_clus"/>
    <property type="match status" value="1"/>
</dbReference>
<proteinExistence type="predicted"/>
<evidence type="ECO:0000256" key="3">
    <source>
        <dbReference type="SAM" id="MobiDB-lite"/>
    </source>
</evidence>
<keyword evidence="2" id="KW-0539">Nucleus</keyword>
<keyword evidence="4" id="KW-1133">Transmembrane helix</keyword>
<dbReference type="GO" id="GO:0005634">
    <property type="term" value="C:nucleus"/>
    <property type="evidence" value="ECO:0007669"/>
    <property type="project" value="TreeGrafter"/>
</dbReference>
<evidence type="ECO:0000256" key="4">
    <source>
        <dbReference type="SAM" id="Phobius"/>
    </source>
</evidence>
<evidence type="ECO:0000313" key="6">
    <source>
        <dbReference type="EMBL" id="KAH6892450.1"/>
    </source>
</evidence>
<keyword evidence="7" id="KW-1185">Reference proteome</keyword>
<keyword evidence="4" id="KW-0812">Transmembrane</keyword>
<dbReference type="SMART" id="SM00066">
    <property type="entry name" value="GAL4"/>
    <property type="match status" value="1"/>
</dbReference>
<evidence type="ECO:0000259" key="5">
    <source>
        <dbReference type="PROSITE" id="PS50048"/>
    </source>
</evidence>
<feature type="domain" description="Zn(2)-C6 fungal-type" evidence="5">
    <location>
        <begin position="24"/>
        <end position="60"/>
    </location>
</feature>
<dbReference type="PANTHER" id="PTHR31644">
    <property type="entry name" value="TRANSCRIPTIONAL ACTIVATOR ARO80-RELATED"/>
    <property type="match status" value="1"/>
</dbReference>
<dbReference type="InterPro" id="IPR052780">
    <property type="entry name" value="AAA_Catabolism_Regulators"/>
</dbReference>
<dbReference type="SMART" id="SM00906">
    <property type="entry name" value="Fungal_trans"/>
    <property type="match status" value="1"/>
</dbReference>
<dbReference type="GO" id="GO:0008270">
    <property type="term" value="F:zinc ion binding"/>
    <property type="evidence" value="ECO:0007669"/>
    <property type="project" value="InterPro"/>
</dbReference>
<keyword evidence="4" id="KW-0472">Membrane</keyword>
<dbReference type="PROSITE" id="PS00463">
    <property type="entry name" value="ZN2_CY6_FUNGAL_1"/>
    <property type="match status" value="1"/>
</dbReference>
<dbReference type="Proteomes" id="UP000777438">
    <property type="component" value="Unassembled WGS sequence"/>
</dbReference>
<dbReference type="PROSITE" id="PS50048">
    <property type="entry name" value="ZN2_CY6_FUNGAL_2"/>
    <property type="match status" value="1"/>
</dbReference>
<evidence type="ECO:0000313" key="7">
    <source>
        <dbReference type="Proteomes" id="UP000777438"/>
    </source>
</evidence>
<evidence type="ECO:0000256" key="1">
    <source>
        <dbReference type="ARBA" id="ARBA00022723"/>
    </source>
</evidence>
<feature type="compositionally biased region" description="Basic and acidic residues" evidence="3">
    <location>
        <begin position="98"/>
        <end position="119"/>
    </location>
</feature>
<dbReference type="SUPFAM" id="SSF57701">
    <property type="entry name" value="Zn2/Cys6 DNA-binding domain"/>
    <property type="match status" value="1"/>
</dbReference>
<gene>
    <name evidence="6" type="ORF">B0T10DRAFT_511073</name>
</gene>
<reference evidence="6 7" key="1">
    <citation type="journal article" date="2021" name="Nat. Commun.">
        <title>Genetic determinants of endophytism in the Arabidopsis root mycobiome.</title>
        <authorList>
            <person name="Mesny F."/>
            <person name="Miyauchi S."/>
            <person name="Thiergart T."/>
            <person name="Pickel B."/>
            <person name="Atanasova L."/>
            <person name="Karlsson M."/>
            <person name="Huettel B."/>
            <person name="Barry K.W."/>
            <person name="Haridas S."/>
            <person name="Chen C."/>
            <person name="Bauer D."/>
            <person name="Andreopoulos W."/>
            <person name="Pangilinan J."/>
            <person name="LaButti K."/>
            <person name="Riley R."/>
            <person name="Lipzen A."/>
            <person name="Clum A."/>
            <person name="Drula E."/>
            <person name="Henrissat B."/>
            <person name="Kohler A."/>
            <person name="Grigoriev I.V."/>
            <person name="Martin F.M."/>
            <person name="Hacquard S."/>
        </authorList>
    </citation>
    <scope>NUCLEOTIDE SEQUENCE [LARGE SCALE GENOMIC DNA]</scope>
    <source>
        <strain evidence="6 7">MPI-CAGE-CH-0241</strain>
    </source>
</reference>
<dbReference type="GO" id="GO:0003677">
    <property type="term" value="F:DNA binding"/>
    <property type="evidence" value="ECO:0007669"/>
    <property type="project" value="InterPro"/>
</dbReference>
<dbReference type="CDD" id="cd12148">
    <property type="entry name" value="fungal_TF_MHR"/>
    <property type="match status" value="1"/>
</dbReference>
<accession>A0A9P8WBF4</accession>
<feature type="region of interest" description="Disordered" evidence="3">
    <location>
        <begin position="63"/>
        <end position="153"/>
    </location>
</feature>
<evidence type="ECO:0000256" key="2">
    <source>
        <dbReference type="ARBA" id="ARBA00023242"/>
    </source>
</evidence>
<name>A0A9P8WBF4_9HYPO</name>
<organism evidence="6 7">
    <name type="scientific">Thelonectria olida</name>
    <dbReference type="NCBI Taxonomy" id="1576542"/>
    <lineage>
        <taxon>Eukaryota</taxon>
        <taxon>Fungi</taxon>
        <taxon>Dikarya</taxon>
        <taxon>Ascomycota</taxon>
        <taxon>Pezizomycotina</taxon>
        <taxon>Sordariomycetes</taxon>
        <taxon>Hypocreomycetidae</taxon>
        <taxon>Hypocreales</taxon>
        <taxon>Nectriaceae</taxon>
        <taxon>Thelonectria</taxon>
    </lineage>
</organism>
<feature type="transmembrane region" description="Helical" evidence="4">
    <location>
        <begin position="577"/>
        <end position="597"/>
    </location>
</feature>
<keyword evidence="1" id="KW-0479">Metal-binding</keyword>
<dbReference type="InterPro" id="IPR036864">
    <property type="entry name" value="Zn2-C6_fun-type_DNA-bd_sf"/>
</dbReference>
<dbReference type="EMBL" id="JAGPYM010000007">
    <property type="protein sequence ID" value="KAH6892450.1"/>
    <property type="molecule type" value="Genomic_DNA"/>
</dbReference>
<dbReference type="PANTHER" id="PTHR31644:SF1">
    <property type="entry name" value="ZN(II)2CYS6 TRANSCRIPTION FACTOR (EUROFUNG)"/>
    <property type="match status" value="1"/>
</dbReference>
<dbReference type="CDD" id="cd00067">
    <property type="entry name" value="GAL4"/>
    <property type="match status" value="1"/>
</dbReference>
<dbReference type="GO" id="GO:0006351">
    <property type="term" value="P:DNA-templated transcription"/>
    <property type="evidence" value="ECO:0007669"/>
    <property type="project" value="InterPro"/>
</dbReference>